<keyword evidence="7" id="KW-0862">Zinc</keyword>
<feature type="compositionally biased region" description="Basic and acidic residues" evidence="12">
    <location>
        <begin position="967"/>
        <end position="981"/>
    </location>
</feature>
<dbReference type="SUPFAM" id="SSF55729">
    <property type="entry name" value="Acyl-CoA N-acyltransferases (Nat)"/>
    <property type="match status" value="1"/>
</dbReference>
<dbReference type="InterPro" id="IPR002717">
    <property type="entry name" value="HAT_MYST-type"/>
</dbReference>
<feature type="compositionally biased region" description="Polar residues" evidence="12">
    <location>
        <begin position="779"/>
        <end position="790"/>
    </location>
</feature>
<sequence length="1466" mass="164115">MPKKRVRNLNPNPERPMINIKLEDTHDDEAYGLQPGTAPISNVVHRQRRKDNELSQLMDSLTGYYTPVTGRRSSKPVIIYDGGTIGSSSDEDDKIRVRKKIEAMNKKTQQPLSVDVNLTMDASAETSDSQQSSKIQKNLTDSLSPYFSAMKEKRRTVKRGEFLSLSGVRQKAATTDHNSEGGATTDSTVSPVVVMPERRKNTAGIGPVVGRRRTQNSASAALFSSPEKEINEDDDSFQQRVKRPRTPKQLFSPKAERKMMQLQPTTSQNNELSPISSDGEYYQQLKEKKKIRKKKSEKLGSRKDGTLISGGIDDKENIVDDGSITISSEQREMFEKIRRKVAAEIDLGESTSGQYQEKVDKEPRLPRAIRIGRYQIDTWYSSPFPMEYIHVPILYMCDFCLKYVKTENMMVNHLRKCKLYHPPGTEIYRKDNVSVFEVDGNCAKSYCQNLCLLSKSFLDHKTLFYDVEPFLFYIVTKNDSEGCHFVGYFSKEKYSQQKFNLSCIVTLPSYQKQGFGRFLIDFSFLLSRTEKMPGTPEKPLSDLGRISYASYWRTALFEWIYKMDLAKDSQFSIEDICDATGIAKFDIVEVFDTLGWFKVEDDNIGLFIDYELVNSHWEKVKKDKSRIWLDEKCLKWTPRNFSPSKDNFRSPLRSPITPMKTPTSATTKTSTPSGVSLAAVGSTIKSGVSTSRRAPVGRNLKQKFEEEKREILEDSTNSESESSDEEDEKFRNRRKTWCKESINRKTRKRDDSPEDDTPKRGRKDTGTSSKKGEEKRRNTLNGNSGNINGDSRSKKNQRGGKMIFEDSSDKSNSSSTSSVESSDEDAVYTTGKPQKGKTSRPQKNQRKKHVPPQKGGNRTQNQKPIHNPGKVFPNNCAKQSACESTKIKNDPIIEGASETNIGEKLEKTENEQEAEEVAGAAVTVNDTGPSHQGNYEEDEKDSTFIVHPSTTTTTTDDSDNSGGESDEEKKRDCQIDTRFDRMTPLSTTTDNSAISSRAETPRPIGDQPIGDDMINMGFEPDDDDQTSRFGAPEENDGPPALDLCPAAPLPIGDDDNPPMLNIVPENQQRNSLSLDVSHSIQEPDGYSTEDEAPPQLSPNFGKTEQDELSEKEKMLEAMDRPPMAPVAAGIEIDEDEKLYQQHSANAQVGIGSVGAPGSNQMMMQPPMSNNMMTPTSQHPYSQGPGSMQQATPGSGGVPSCNPMYNQSTPEQQSQQNQQTFMSPSMQGMPSSVSSVHSVHNSSMEMPGPSQPSQVQQVPQQQQQQYVQQNDMMQNGPSTSMAQFGSPQNVQQPVSQPVVTQHQQQQVQQIQQHRNSGGRESSSSRKQRQAQQQAQQQAQHQQQLQQQQHMQQMQQHMNMQFHGYPPGYSNYPYPPFDAFNYQYWPGQMFPQYYTQPGRMPTTTAATANQAWPAYQNGAVAAQGSNANPTGAVAAAGVPPHQFPPNPAAGPFPGFPPDLYSNFYMKNG</sequence>
<gene>
    <name evidence="14" type="ORF">CAMP_LOCUS13911</name>
</gene>
<feature type="compositionally biased region" description="Low complexity" evidence="12">
    <location>
        <begin position="949"/>
        <end position="963"/>
    </location>
</feature>
<dbReference type="GO" id="GO:0006357">
    <property type="term" value="P:regulation of transcription by RNA polymerase II"/>
    <property type="evidence" value="ECO:0007669"/>
    <property type="project" value="TreeGrafter"/>
</dbReference>
<dbReference type="GO" id="GO:0003712">
    <property type="term" value="F:transcription coregulator activity"/>
    <property type="evidence" value="ECO:0007669"/>
    <property type="project" value="TreeGrafter"/>
</dbReference>
<dbReference type="Pfam" id="PF01853">
    <property type="entry name" value="MOZ_SAS"/>
    <property type="match status" value="1"/>
</dbReference>
<feature type="region of interest" description="Disordered" evidence="12">
    <location>
        <begin position="1167"/>
        <end position="1353"/>
    </location>
</feature>
<dbReference type="PANTHER" id="PTHR10615:SF217">
    <property type="entry name" value="HISTONE ACETYLTRANSFERASE"/>
    <property type="match status" value="1"/>
</dbReference>
<evidence type="ECO:0000256" key="1">
    <source>
        <dbReference type="ARBA" id="ARBA00004123"/>
    </source>
</evidence>
<dbReference type="Gene3D" id="3.40.630.30">
    <property type="match status" value="1"/>
</dbReference>
<evidence type="ECO:0000256" key="5">
    <source>
        <dbReference type="ARBA" id="ARBA00022723"/>
    </source>
</evidence>
<feature type="compositionally biased region" description="Polar residues" evidence="12">
    <location>
        <begin position="1269"/>
        <end position="1285"/>
    </location>
</feature>
<feature type="compositionally biased region" description="Polar residues" evidence="12">
    <location>
        <begin position="172"/>
        <end position="189"/>
    </location>
</feature>
<feature type="compositionally biased region" description="Low complexity" evidence="12">
    <location>
        <begin position="657"/>
        <end position="673"/>
    </location>
</feature>
<feature type="compositionally biased region" description="Basic and acidic residues" evidence="12">
    <location>
        <begin position="901"/>
        <end position="910"/>
    </location>
</feature>
<feature type="compositionally biased region" description="Basic and acidic residues" evidence="12">
    <location>
        <begin position="702"/>
        <end position="712"/>
    </location>
</feature>
<dbReference type="InterPro" id="IPR050603">
    <property type="entry name" value="MYST_HAT"/>
</dbReference>
<dbReference type="GO" id="GO:0070776">
    <property type="term" value="C:MOZ/MORF histone acetyltransferase complex"/>
    <property type="evidence" value="ECO:0007669"/>
    <property type="project" value="TreeGrafter"/>
</dbReference>
<keyword evidence="6" id="KW-0863">Zinc-finger</keyword>
<protein>
    <recommendedName>
        <fullName evidence="3">histone acetyltransferase</fullName>
        <ecNumber evidence="3">2.3.1.48</ecNumber>
    </recommendedName>
</protein>
<dbReference type="Gene3D" id="1.10.10.10">
    <property type="entry name" value="Winged helix-like DNA-binding domain superfamily/Winged helix DNA-binding domain"/>
    <property type="match status" value="1"/>
</dbReference>
<feature type="domain" description="MYST-type HAT" evidence="13">
    <location>
        <begin position="361"/>
        <end position="638"/>
    </location>
</feature>
<feature type="region of interest" description="Disordered" evidence="12">
    <location>
        <begin position="292"/>
        <end position="314"/>
    </location>
</feature>
<evidence type="ECO:0000256" key="2">
    <source>
        <dbReference type="ARBA" id="ARBA00010107"/>
    </source>
</evidence>
<feature type="compositionally biased region" description="Polar residues" evidence="12">
    <location>
        <begin position="1220"/>
        <end position="1229"/>
    </location>
</feature>
<feature type="compositionally biased region" description="Polar residues" evidence="12">
    <location>
        <begin position="1177"/>
        <end position="1192"/>
    </location>
</feature>
<organism evidence="14 15">
    <name type="scientific">Caenorhabditis angaria</name>
    <dbReference type="NCBI Taxonomy" id="860376"/>
    <lineage>
        <taxon>Eukaryota</taxon>
        <taxon>Metazoa</taxon>
        <taxon>Ecdysozoa</taxon>
        <taxon>Nematoda</taxon>
        <taxon>Chromadorea</taxon>
        <taxon>Rhabditida</taxon>
        <taxon>Rhabditina</taxon>
        <taxon>Rhabditomorpha</taxon>
        <taxon>Rhabditoidea</taxon>
        <taxon>Rhabditidae</taxon>
        <taxon>Peloderinae</taxon>
        <taxon>Caenorhabditis</taxon>
    </lineage>
</organism>
<evidence type="ECO:0000313" key="15">
    <source>
        <dbReference type="Proteomes" id="UP001152747"/>
    </source>
</evidence>
<evidence type="ECO:0000256" key="10">
    <source>
        <dbReference type="ARBA" id="ARBA00023242"/>
    </source>
</evidence>
<feature type="compositionally biased region" description="Polar residues" evidence="12">
    <location>
        <begin position="984"/>
        <end position="998"/>
    </location>
</feature>
<dbReference type="EC" id="2.3.1.48" evidence="3"/>
<keyword evidence="10" id="KW-0539">Nucleus</keyword>
<keyword evidence="8" id="KW-0156">Chromatin regulator</keyword>
<feature type="compositionally biased region" description="Low complexity" evidence="12">
    <location>
        <begin position="1286"/>
        <end position="1311"/>
    </location>
</feature>
<evidence type="ECO:0000256" key="4">
    <source>
        <dbReference type="ARBA" id="ARBA00022679"/>
    </source>
</evidence>
<feature type="region of interest" description="Disordered" evidence="12">
    <location>
        <begin position="214"/>
        <end position="278"/>
    </location>
</feature>
<dbReference type="GO" id="GO:0040029">
    <property type="term" value="P:epigenetic regulation of gene expression"/>
    <property type="evidence" value="ECO:0007669"/>
    <property type="project" value="UniProtKB-ARBA"/>
</dbReference>
<feature type="compositionally biased region" description="Low complexity" evidence="12">
    <location>
        <begin position="1328"/>
        <end position="1353"/>
    </location>
</feature>
<dbReference type="InterPro" id="IPR036388">
    <property type="entry name" value="WH-like_DNA-bd_sf"/>
</dbReference>
<dbReference type="Pfam" id="PF17772">
    <property type="entry name" value="zf-MYST"/>
    <property type="match status" value="1"/>
</dbReference>
<feature type="compositionally biased region" description="Basic and acidic residues" evidence="12">
    <location>
        <begin position="737"/>
        <end position="777"/>
    </location>
</feature>
<dbReference type="InterPro" id="IPR016181">
    <property type="entry name" value="Acyl_CoA_acyltransferase"/>
</dbReference>
<dbReference type="FunFam" id="3.40.630.30:FF:000001">
    <property type="entry name" value="Histone acetyltransferase"/>
    <property type="match status" value="1"/>
</dbReference>
<feature type="compositionally biased region" description="Low complexity" evidence="12">
    <location>
        <begin position="810"/>
        <end position="820"/>
    </location>
</feature>
<feature type="compositionally biased region" description="Low complexity" evidence="12">
    <location>
        <begin position="1205"/>
        <end position="1219"/>
    </location>
</feature>
<dbReference type="GO" id="GO:0008270">
    <property type="term" value="F:zinc ion binding"/>
    <property type="evidence" value="ECO:0007669"/>
    <property type="project" value="UniProtKB-KW"/>
</dbReference>
<feature type="compositionally biased region" description="Basic residues" evidence="12">
    <location>
        <begin position="834"/>
        <end position="851"/>
    </location>
</feature>
<comment type="subcellular location">
    <subcellularLocation>
        <location evidence="1">Nucleus</location>
    </subcellularLocation>
</comment>
<dbReference type="GO" id="GO:0005634">
    <property type="term" value="C:nucleus"/>
    <property type="evidence" value="ECO:0007669"/>
    <property type="project" value="UniProtKB-SubCell"/>
</dbReference>
<evidence type="ECO:0000256" key="7">
    <source>
        <dbReference type="ARBA" id="ARBA00022833"/>
    </source>
</evidence>
<accession>A0A9P1IW25</accession>
<keyword evidence="5" id="KW-0479">Metal-binding</keyword>
<name>A0A9P1IW25_9PELO</name>
<feature type="compositionally biased region" description="Low complexity" evidence="12">
    <location>
        <begin position="1250"/>
        <end position="1268"/>
    </location>
</feature>
<keyword evidence="15" id="KW-1185">Reference proteome</keyword>
<feature type="compositionally biased region" description="Polar residues" evidence="12">
    <location>
        <begin position="683"/>
        <end position="692"/>
    </location>
</feature>
<feature type="compositionally biased region" description="Low complexity" evidence="12">
    <location>
        <begin position="1038"/>
        <end position="1050"/>
    </location>
</feature>
<feature type="region of interest" description="Disordered" evidence="12">
    <location>
        <begin position="645"/>
        <end position="1110"/>
    </location>
</feature>
<feature type="region of interest" description="Disordered" evidence="12">
    <location>
        <begin position="167"/>
        <end position="189"/>
    </location>
</feature>
<evidence type="ECO:0000259" key="13">
    <source>
        <dbReference type="PROSITE" id="PS51726"/>
    </source>
</evidence>
<evidence type="ECO:0000313" key="14">
    <source>
        <dbReference type="EMBL" id="CAI5451274.1"/>
    </source>
</evidence>
<dbReference type="PROSITE" id="PS51726">
    <property type="entry name" value="MYST_HAT"/>
    <property type="match status" value="1"/>
</dbReference>
<dbReference type="EMBL" id="CANHGI010000005">
    <property type="protein sequence ID" value="CAI5451274.1"/>
    <property type="molecule type" value="Genomic_DNA"/>
</dbReference>
<comment type="caution">
    <text evidence="14">The sequence shown here is derived from an EMBL/GenBank/DDBJ whole genome shotgun (WGS) entry which is preliminary data.</text>
</comment>
<keyword evidence="9" id="KW-0007">Acetylation</keyword>
<evidence type="ECO:0000256" key="3">
    <source>
        <dbReference type="ARBA" id="ARBA00013184"/>
    </source>
</evidence>
<evidence type="ECO:0000256" key="9">
    <source>
        <dbReference type="ARBA" id="ARBA00022990"/>
    </source>
</evidence>
<evidence type="ECO:0000256" key="6">
    <source>
        <dbReference type="ARBA" id="ARBA00022771"/>
    </source>
</evidence>
<evidence type="ECO:0000256" key="11">
    <source>
        <dbReference type="PIRSR" id="PIRSR602717-51"/>
    </source>
</evidence>
<proteinExistence type="inferred from homology"/>
<reference evidence="14" key="1">
    <citation type="submission" date="2022-11" db="EMBL/GenBank/DDBJ databases">
        <authorList>
            <person name="Kikuchi T."/>
        </authorList>
    </citation>
    <scope>NUCLEOTIDE SEQUENCE</scope>
    <source>
        <strain evidence="14">PS1010</strain>
    </source>
</reference>
<dbReference type="FunFam" id="3.30.60.60:FF:000001">
    <property type="entry name" value="Histone acetyltransferase"/>
    <property type="match status" value="1"/>
</dbReference>
<dbReference type="GO" id="GO:0003682">
    <property type="term" value="F:chromatin binding"/>
    <property type="evidence" value="ECO:0007669"/>
    <property type="project" value="TreeGrafter"/>
</dbReference>
<evidence type="ECO:0000256" key="8">
    <source>
        <dbReference type="ARBA" id="ARBA00022853"/>
    </source>
</evidence>
<dbReference type="PANTHER" id="PTHR10615">
    <property type="entry name" value="HISTONE ACETYLTRANSFERASE"/>
    <property type="match status" value="1"/>
</dbReference>
<evidence type="ECO:0000256" key="12">
    <source>
        <dbReference type="SAM" id="MobiDB-lite"/>
    </source>
</evidence>
<feature type="active site" description="Proton donor/acceptor" evidence="11">
    <location>
        <position position="537"/>
    </location>
</feature>
<keyword evidence="4" id="KW-0808">Transferase</keyword>
<dbReference type="InterPro" id="IPR040706">
    <property type="entry name" value="Zf-MYST"/>
</dbReference>
<feature type="compositionally biased region" description="Polar residues" evidence="12">
    <location>
        <begin position="262"/>
        <end position="276"/>
    </location>
</feature>
<dbReference type="Gene3D" id="3.30.60.60">
    <property type="entry name" value="N-acetyl transferase-like"/>
    <property type="match status" value="1"/>
</dbReference>
<comment type="similarity">
    <text evidence="2">Belongs to the MYST (SAS/MOZ) family.</text>
</comment>
<feature type="compositionally biased region" description="Low complexity" evidence="12">
    <location>
        <begin position="1230"/>
        <end position="1242"/>
    </location>
</feature>
<feature type="compositionally biased region" description="Polar residues" evidence="12">
    <location>
        <begin position="1064"/>
        <end position="1080"/>
    </location>
</feature>
<dbReference type="GO" id="GO:0010484">
    <property type="term" value="F:histone H3 acetyltransferase activity"/>
    <property type="evidence" value="ECO:0007669"/>
    <property type="project" value="TreeGrafter"/>
</dbReference>
<dbReference type="OrthoDB" id="787137at2759"/>
<feature type="compositionally biased region" description="Low complexity" evidence="12">
    <location>
        <begin position="1167"/>
        <end position="1176"/>
    </location>
</feature>
<dbReference type="Proteomes" id="UP001152747">
    <property type="component" value="Unassembled WGS sequence"/>
</dbReference>